<keyword evidence="5 7" id="KW-1133">Transmembrane helix</keyword>
<reference evidence="12 15" key="2">
    <citation type="submission" date="2016-08" db="EMBL/GenBank/DDBJ databases">
        <title>Characterization of Isolates of Eisenbergiella tayi Derived from Blood Cultures, Using Whole Genome Sequencing.</title>
        <authorList>
            <person name="Bernier A.-M."/>
            <person name="Burdz T."/>
            <person name="Wiebe D."/>
            <person name="Bernard K."/>
        </authorList>
    </citation>
    <scope>NUCLEOTIDE SEQUENCE [LARGE SCALE GENOMIC DNA]</scope>
    <source>
        <strain evidence="12 15">NML120146</strain>
    </source>
</reference>
<evidence type="ECO:0000313" key="10">
    <source>
        <dbReference type="EMBL" id="ODM09171.1"/>
    </source>
</evidence>
<evidence type="ECO:0000313" key="16">
    <source>
        <dbReference type="Proteomes" id="UP000095003"/>
    </source>
</evidence>
<dbReference type="InterPro" id="IPR035906">
    <property type="entry name" value="MetI-like_sf"/>
</dbReference>
<dbReference type="Proteomes" id="UP000094869">
    <property type="component" value="Unassembled WGS sequence"/>
</dbReference>
<dbReference type="GO" id="GO:0005886">
    <property type="term" value="C:plasma membrane"/>
    <property type="evidence" value="ECO:0007669"/>
    <property type="project" value="UniProtKB-SubCell"/>
</dbReference>
<reference evidence="13 16" key="1">
    <citation type="submission" date="2016-07" db="EMBL/GenBank/DDBJ databases">
        <title>Characterization of isolates of Eisenbergiella tayi derived from blood cultures, using whole genome sequencing.</title>
        <authorList>
            <person name="Burdz T."/>
            <person name="Wiebe D."/>
            <person name="Huynh C."/>
            <person name="Bernard K."/>
        </authorList>
    </citation>
    <scope>NUCLEOTIDE SEQUENCE [LARGE SCALE GENOMIC DNA]</scope>
    <source>
        <strain evidence="9 13">NML 110608</strain>
        <strain evidence="10 16">NML 120489</strain>
    </source>
</reference>
<evidence type="ECO:0000256" key="6">
    <source>
        <dbReference type="ARBA" id="ARBA00023136"/>
    </source>
</evidence>
<comment type="subcellular location">
    <subcellularLocation>
        <location evidence="1 7">Cell membrane</location>
        <topology evidence="1 7">Multi-pass membrane protein</topology>
    </subcellularLocation>
</comment>
<dbReference type="GeneID" id="93300599"/>
<dbReference type="OrthoDB" id="42781at2"/>
<dbReference type="PANTHER" id="PTHR30193">
    <property type="entry name" value="ABC TRANSPORTER PERMEASE PROTEIN"/>
    <property type="match status" value="1"/>
</dbReference>
<gene>
    <name evidence="10" type="primary">lacF_34</name>
    <name evidence="9" type="synonym">lacF_32</name>
    <name evidence="10" type="ORF">BEH84_04921</name>
    <name evidence="11" type="ORF">BEI59_08730</name>
    <name evidence="9" type="ORF">BEI61_05709</name>
    <name evidence="12" type="ORF">BEI63_15020</name>
</gene>
<evidence type="ECO:0000259" key="8">
    <source>
        <dbReference type="PROSITE" id="PS50928"/>
    </source>
</evidence>
<dbReference type="InterPro" id="IPR000515">
    <property type="entry name" value="MetI-like"/>
</dbReference>
<evidence type="ECO:0000256" key="2">
    <source>
        <dbReference type="ARBA" id="ARBA00022448"/>
    </source>
</evidence>
<dbReference type="SUPFAM" id="SSF161098">
    <property type="entry name" value="MetI-like"/>
    <property type="match status" value="1"/>
</dbReference>
<comment type="caution">
    <text evidence="10">The sequence shown here is derived from an EMBL/GenBank/DDBJ whole genome shotgun (WGS) entry which is preliminary data.</text>
</comment>
<evidence type="ECO:0000256" key="7">
    <source>
        <dbReference type="RuleBase" id="RU363032"/>
    </source>
</evidence>
<evidence type="ECO:0000256" key="3">
    <source>
        <dbReference type="ARBA" id="ARBA00022475"/>
    </source>
</evidence>
<feature type="domain" description="ABC transmembrane type-1" evidence="8">
    <location>
        <begin position="69"/>
        <end position="283"/>
    </location>
</feature>
<feature type="transmembrane region" description="Helical" evidence="7">
    <location>
        <begin position="75"/>
        <end position="95"/>
    </location>
</feature>
<evidence type="ECO:0000313" key="12">
    <source>
        <dbReference type="EMBL" id="ODR55543.1"/>
    </source>
</evidence>
<protein>
    <submittedName>
        <fullName evidence="10">Lactose transport system permease protein LacF</fullName>
    </submittedName>
</protein>
<dbReference type="EMBL" id="MCGH01000004">
    <property type="protein sequence ID" value="ODM02547.1"/>
    <property type="molecule type" value="Genomic_DNA"/>
</dbReference>
<accession>A0A1E3AL81</accession>
<organism evidence="10 16">
    <name type="scientific">Eisenbergiella tayi</name>
    <dbReference type="NCBI Taxonomy" id="1432052"/>
    <lineage>
        <taxon>Bacteria</taxon>
        <taxon>Bacillati</taxon>
        <taxon>Bacillota</taxon>
        <taxon>Clostridia</taxon>
        <taxon>Lachnospirales</taxon>
        <taxon>Lachnospiraceae</taxon>
        <taxon>Eisenbergiella</taxon>
    </lineage>
</organism>
<dbReference type="RefSeq" id="WP_044966083.1">
    <property type="nucleotide sequence ID" value="NZ_BAABXS010000002.1"/>
</dbReference>
<proteinExistence type="inferred from homology"/>
<feature type="transmembrane region" description="Helical" evidence="7">
    <location>
        <begin position="147"/>
        <end position="167"/>
    </location>
</feature>
<evidence type="ECO:0000256" key="4">
    <source>
        <dbReference type="ARBA" id="ARBA00022692"/>
    </source>
</evidence>
<dbReference type="PANTHER" id="PTHR30193:SF37">
    <property type="entry name" value="INNER MEMBRANE ABC TRANSPORTER PERMEASE PROTEIN YCJO"/>
    <property type="match status" value="1"/>
</dbReference>
<dbReference type="AlphaFoldDB" id="A0A1E3AL81"/>
<dbReference type="Proteomes" id="UP000094271">
    <property type="component" value="Unassembled WGS sequence"/>
</dbReference>
<dbReference type="EMBL" id="MCGI01000005">
    <property type="protein sequence ID" value="ODM09171.1"/>
    <property type="molecule type" value="Genomic_DNA"/>
</dbReference>
<evidence type="ECO:0000313" key="9">
    <source>
        <dbReference type="EMBL" id="ODM02547.1"/>
    </source>
</evidence>
<feature type="transmembrane region" description="Helical" evidence="7">
    <location>
        <begin position="262"/>
        <end position="287"/>
    </location>
</feature>
<feature type="transmembrane region" description="Helical" evidence="7">
    <location>
        <begin position="12"/>
        <end position="39"/>
    </location>
</feature>
<evidence type="ECO:0000313" key="15">
    <source>
        <dbReference type="Proteomes" id="UP000094869"/>
    </source>
</evidence>
<dbReference type="Gene3D" id="1.10.3720.10">
    <property type="entry name" value="MetI-like"/>
    <property type="match status" value="1"/>
</dbReference>
<sequence>MNKMLSNKKTIAIFILPAILIFTLIIPVPLIMSVGLSFFDWDLLSKAKFVGIRNFVKLFTRDDIFRMSIGNTFQYLGLSILFQIPLAYFLAILLTRGKRFEKLVRNTVFMPAIISGTAVSLMFYFIYHPEVGLLNAFLKMIGQEDLVHFWLADSKTAMLCVCIAVAWQWIGYHMVIFVTGITSISTDMIEAARIDGANSWQLTTKIITPNMKPVLRVSIVLITTSSFKAFDSIYVMTGGGPAHATEVMASHMYNKAFLQLNYGYGCAIGLILFLFCLVFSGVIQTILKDRG</sequence>
<evidence type="ECO:0000313" key="14">
    <source>
        <dbReference type="Proteomes" id="UP000094271"/>
    </source>
</evidence>
<keyword evidence="4 7" id="KW-0812">Transmembrane</keyword>
<feature type="transmembrane region" description="Helical" evidence="7">
    <location>
        <begin position="107"/>
        <end position="127"/>
    </location>
</feature>
<keyword evidence="2 7" id="KW-0813">Transport</keyword>
<comment type="similarity">
    <text evidence="7">Belongs to the binding-protein-dependent transport system permease family.</text>
</comment>
<dbReference type="PROSITE" id="PS50928">
    <property type="entry name" value="ABC_TM1"/>
    <property type="match status" value="1"/>
</dbReference>
<evidence type="ECO:0000256" key="5">
    <source>
        <dbReference type="ARBA" id="ARBA00022989"/>
    </source>
</evidence>
<evidence type="ECO:0000313" key="13">
    <source>
        <dbReference type="Proteomes" id="UP000094067"/>
    </source>
</evidence>
<dbReference type="GO" id="GO:0055085">
    <property type="term" value="P:transmembrane transport"/>
    <property type="evidence" value="ECO:0007669"/>
    <property type="project" value="InterPro"/>
</dbReference>
<evidence type="ECO:0000313" key="11">
    <source>
        <dbReference type="EMBL" id="ODR52942.1"/>
    </source>
</evidence>
<evidence type="ECO:0000256" key="1">
    <source>
        <dbReference type="ARBA" id="ARBA00004651"/>
    </source>
</evidence>
<reference evidence="11 14" key="3">
    <citation type="submission" date="2016-08" db="EMBL/GenBank/DDBJ databases">
        <authorList>
            <person name="Seilhamer J.J."/>
        </authorList>
    </citation>
    <scope>NUCLEOTIDE SEQUENCE [LARGE SCALE GENOMIC DNA]</scope>
    <source>
        <strain evidence="11 14">NML150140-1</strain>
    </source>
</reference>
<dbReference type="CDD" id="cd06261">
    <property type="entry name" value="TM_PBP2"/>
    <property type="match status" value="1"/>
</dbReference>
<name>A0A1E3AL81_9FIRM</name>
<dbReference type="Proteomes" id="UP000095003">
    <property type="component" value="Unassembled WGS sequence"/>
</dbReference>
<dbReference type="Pfam" id="PF00528">
    <property type="entry name" value="BPD_transp_1"/>
    <property type="match status" value="1"/>
</dbReference>
<dbReference type="EMBL" id="MEHD01000024">
    <property type="protein sequence ID" value="ODR55543.1"/>
    <property type="molecule type" value="Genomic_DNA"/>
</dbReference>
<dbReference type="InterPro" id="IPR051393">
    <property type="entry name" value="ABC_transporter_permease"/>
</dbReference>
<keyword evidence="15" id="KW-1185">Reference proteome</keyword>
<keyword evidence="3" id="KW-1003">Cell membrane</keyword>
<dbReference type="Proteomes" id="UP000094067">
    <property type="component" value="Unassembled WGS sequence"/>
</dbReference>
<dbReference type="EMBL" id="MEHA01000005">
    <property type="protein sequence ID" value="ODR52942.1"/>
    <property type="molecule type" value="Genomic_DNA"/>
</dbReference>
<keyword evidence="6 7" id="KW-0472">Membrane</keyword>